<organism evidence="2 3">
    <name type="scientific">Prosthecochloris aestuarii (strain DSM 271 / SK 413)</name>
    <dbReference type="NCBI Taxonomy" id="290512"/>
    <lineage>
        <taxon>Bacteria</taxon>
        <taxon>Pseudomonadati</taxon>
        <taxon>Chlorobiota</taxon>
        <taxon>Chlorobiia</taxon>
        <taxon>Chlorobiales</taxon>
        <taxon>Chlorobiaceae</taxon>
        <taxon>Prosthecochloris</taxon>
    </lineage>
</organism>
<reference evidence="2" key="1">
    <citation type="submission" date="2008-06" db="EMBL/GenBank/DDBJ databases">
        <title>Complete sequence of chromosome of Prosthecochloris aestuarii DSM 271.</title>
        <authorList>
            <consortium name="US DOE Joint Genome Institute"/>
            <person name="Lucas S."/>
            <person name="Copeland A."/>
            <person name="Lapidus A."/>
            <person name="Glavina del Rio T."/>
            <person name="Dalin E."/>
            <person name="Tice H."/>
            <person name="Bruce D."/>
            <person name="Goodwin L."/>
            <person name="Pitluck S."/>
            <person name="Schmutz J."/>
            <person name="Larimer F."/>
            <person name="Land M."/>
            <person name="Hauser L."/>
            <person name="Kyrpides N."/>
            <person name="Anderson I."/>
            <person name="Liu Z."/>
            <person name="Li T."/>
            <person name="Zhao F."/>
            <person name="Overmann J."/>
            <person name="Bryant D.A."/>
            <person name="Richardson P."/>
        </authorList>
    </citation>
    <scope>NUCLEOTIDE SEQUENCE [LARGE SCALE GENOMIC DNA]</scope>
    <source>
        <strain evidence="2">DSM 271</strain>
    </source>
</reference>
<evidence type="ECO:0000313" key="3">
    <source>
        <dbReference type="Proteomes" id="UP000002725"/>
    </source>
</evidence>
<dbReference type="Pfam" id="PF13358">
    <property type="entry name" value="DDE_3"/>
    <property type="match status" value="1"/>
</dbReference>
<proteinExistence type="predicted"/>
<dbReference type="eggNOG" id="COG3335">
    <property type="taxonomic scope" value="Bacteria"/>
</dbReference>
<dbReference type="STRING" id="290512.Paes_0073"/>
<gene>
    <name evidence="2" type="ordered locus">Paes_0073</name>
</gene>
<protein>
    <submittedName>
        <fullName evidence="2">Transposase</fullName>
    </submittedName>
</protein>
<evidence type="ECO:0000313" key="2">
    <source>
        <dbReference type="EMBL" id="ACF45134.1"/>
    </source>
</evidence>
<feature type="domain" description="Tc1-like transposase DDE" evidence="1">
    <location>
        <begin position="62"/>
        <end position="146"/>
    </location>
</feature>
<name>B4S340_PROA2</name>
<dbReference type="InterPro" id="IPR038717">
    <property type="entry name" value="Tc1-like_DDE_dom"/>
</dbReference>
<keyword evidence="3" id="KW-1185">Reference proteome</keyword>
<accession>B4S340</accession>
<sequence length="186" mass="22019">MEVVLDTYKYPYDPLYRVLCMDESPKQLIAETRLPVLPKPGNLARYDYEYSRKGVCNIFIAAKFLVDIERHYRHAEKITLVMDNLNTHKPGWLYETFNPRKAKALLDRFEFVYTPKHGSWLNMAEIELRVLSNQCLNSKIKSIMEVRRQVGAREKERNNKEAVINWRFTTDDARIKLKRLYPSSCV</sequence>
<dbReference type="Proteomes" id="UP000002725">
    <property type="component" value="Chromosome"/>
</dbReference>
<dbReference type="EMBL" id="CP001108">
    <property type="protein sequence ID" value="ACF45134.1"/>
    <property type="molecule type" value="Genomic_DNA"/>
</dbReference>
<dbReference type="KEGG" id="paa:Paes_0073"/>
<evidence type="ECO:0000259" key="1">
    <source>
        <dbReference type="Pfam" id="PF13358"/>
    </source>
</evidence>
<dbReference type="AlphaFoldDB" id="B4S340"/>
<dbReference type="HOGENOM" id="CLU_041125_1_0_10"/>